<feature type="binding site" evidence="8">
    <location>
        <begin position="51"/>
        <end position="54"/>
    </location>
    <ligand>
        <name>substrate</name>
    </ligand>
</feature>
<dbReference type="EC" id="1.2.1.70" evidence="3 8"/>
<evidence type="ECO:0000313" key="14">
    <source>
        <dbReference type="Proteomes" id="UP001317963"/>
    </source>
</evidence>
<dbReference type="SUPFAM" id="SSF69075">
    <property type="entry name" value="Glutamyl tRNA-reductase dimerization domain"/>
    <property type="match status" value="1"/>
</dbReference>
<sequence length="435" mass="46655">MTSKVIVIGVNHDSAPVAVRERVAFAPEVVPEAISDLISSTQLEEGVILSTCNRTEIYGWYSQDEQGVAAGDDIVTWLAKFHGLSSDDLATCTYRNYGLAGLTHLVRVAAGLNSMVLGEPQIFGQIKSAFAVAQESGGIGDSLSKLFPEAFRLAKRVRTDTAIGENPVSVAYAAVDLAGRIFSDLGNRTALLLGAGETIELVARHLNEAGLGKLIVANRTLKRAETLAEQFSAEAILLADVTERLPSADIVISSTASQLPILGKGAVEEAIKARRFRPALLIDLAVPRDIEPQVASLSDVYLYTVDDLRGVVEENVRIRSHEASKADKIVEEGVVEVEASWHLRASSDVVRNYRESAMAIQQAELERALKALESGRPAEEVITRLSRDLTNKLIHAPTAGLKQIAKEGDRVNVSRAAELLGVSSSVPSDGSSTLQ</sequence>
<dbReference type="PANTHER" id="PTHR43013">
    <property type="entry name" value="GLUTAMYL-TRNA REDUCTASE"/>
    <property type="match status" value="1"/>
</dbReference>
<evidence type="ECO:0000256" key="4">
    <source>
        <dbReference type="ARBA" id="ARBA00022857"/>
    </source>
</evidence>
<feature type="domain" description="Glutamyl-tRNA reductase N-terminal" evidence="12">
    <location>
        <begin position="8"/>
        <end position="161"/>
    </location>
</feature>
<evidence type="ECO:0000259" key="10">
    <source>
        <dbReference type="Pfam" id="PF00745"/>
    </source>
</evidence>
<dbReference type="Pfam" id="PF05201">
    <property type="entry name" value="GlutR_N"/>
    <property type="match status" value="1"/>
</dbReference>
<dbReference type="GO" id="GO:0008883">
    <property type="term" value="F:glutamyl-tRNA reductase activity"/>
    <property type="evidence" value="ECO:0007669"/>
    <property type="project" value="UniProtKB-EC"/>
</dbReference>
<evidence type="ECO:0000313" key="13">
    <source>
        <dbReference type="EMBL" id="UZP75472.1"/>
    </source>
</evidence>
<dbReference type="HAMAP" id="MF_00087">
    <property type="entry name" value="Glu_tRNA_reductase"/>
    <property type="match status" value="1"/>
</dbReference>
<feature type="domain" description="Quinate/shikimate 5-dehydrogenase/glutamyl-tRNA reductase" evidence="11">
    <location>
        <begin position="176"/>
        <end position="311"/>
    </location>
</feature>
<comment type="subunit">
    <text evidence="8">Homodimer.</text>
</comment>
<dbReference type="InterPro" id="IPR015896">
    <property type="entry name" value="4pyrrol_synth_GluRdtase_dimer"/>
</dbReference>
<feature type="binding site" evidence="8">
    <location>
        <begin position="119"/>
        <end position="121"/>
    </location>
    <ligand>
        <name>substrate</name>
    </ligand>
</feature>
<dbReference type="Proteomes" id="UP001317963">
    <property type="component" value="Chromosome"/>
</dbReference>
<dbReference type="InterPro" id="IPR036291">
    <property type="entry name" value="NAD(P)-bd_dom_sf"/>
</dbReference>
<dbReference type="NCBIfam" id="TIGR01035">
    <property type="entry name" value="hemA"/>
    <property type="match status" value="1"/>
</dbReference>
<proteinExistence type="inferred from homology"/>
<keyword evidence="5 8" id="KW-0560">Oxidoreductase</keyword>
<evidence type="ECO:0000256" key="6">
    <source>
        <dbReference type="ARBA" id="ARBA00023244"/>
    </source>
</evidence>
<dbReference type="RefSeq" id="WP_279241957.1">
    <property type="nucleotide sequence ID" value="NZ_CP036501.1"/>
</dbReference>
<comment type="pathway">
    <text evidence="1 8 9">Porphyrin-containing compound metabolism; protoporphyrin-IX biosynthesis; 5-aminolevulinate from L-glutamyl-tRNA(Glu): step 1/2.</text>
</comment>
<evidence type="ECO:0000256" key="7">
    <source>
        <dbReference type="ARBA" id="ARBA00047464"/>
    </source>
</evidence>
<dbReference type="EMBL" id="CP036501">
    <property type="protein sequence ID" value="UZP75472.1"/>
    <property type="molecule type" value="Genomic_DNA"/>
</dbReference>
<dbReference type="Pfam" id="PF01488">
    <property type="entry name" value="Shikimate_DH"/>
    <property type="match status" value="1"/>
</dbReference>
<reference evidence="13 14" key="1">
    <citation type="submission" date="2019-02" db="EMBL/GenBank/DDBJ databases">
        <title>Halieaceae_genomes.</title>
        <authorList>
            <person name="Li S.-H."/>
        </authorList>
    </citation>
    <scope>NUCLEOTIDE SEQUENCE [LARGE SCALE GENOMIC DNA]</scope>
    <source>
        <strain evidence="13 14">JH123</strain>
    </source>
</reference>
<evidence type="ECO:0000256" key="2">
    <source>
        <dbReference type="ARBA" id="ARBA00005916"/>
    </source>
</evidence>
<dbReference type="Pfam" id="PF00745">
    <property type="entry name" value="GlutR_dimer"/>
    <property type="match status" value="1"/>
</dbReference>
<accession>A0ABY6Q9X6</accession>
<comment type="function">
    <text evidence="8">Catalyzes the NADPH-dependent reduction of glutamyl-tRNA(Glu) to glutamate 1-semialdehyde (GSA).</text>
</comment>
<dbReference type="Gene3D" id="3.40.50.720">
    <property type="entry name" value="NAD(P)-binding Rossmann-like Domain"/>
    <property type="match status" value="1"/>
</dbReference>
<evidence type="ECO:0000256" key="8">
    <source>
        <dbReference type="HAMAP-Rule" id="MF_00087"/>
    </source>
</evidence>
<name>A0ABY6Q9X6_9GAMM</name>
<keyword evidence="6 8" id="KW-0627">Porphyrin biosynthesis</keyword>
<feature type="binding site" evidence="8">
    <location>
        <position position="125"/>
    </location>
    <ligand>
        <name>substrate</name>
    </ligand>
</feature>
<keyword evidence="14" id="KW-1185">Reference proteome</keyword>
<dbReference type="InterPro" id="IPR036343">
    <property type="entry name" value="GluRdtase_N_sf"/>
</dbReference>
<evidence type="ECO:0000259" key="11">
    <source>
        <dbReference type="Pfam" id="PF01488"/>
    </source>
</evidence>
<feature type="binding site" evidence="8">
    <location>
        <position position="114"/>
    </location>
    <ligand>
        <name>substrate</name>
    </ligand>
</feature>
<feature type="domain" description="Tetrapyrrole biosynthesis glutamyl-tRNA reductase dimerisation" evidence="10">
    <location>
        <begin position="325"/>
        <end position="417"/>
    </location>
</feature>
<gene>
    <name evidence="8" type="primary">hemA</name>
    <name evidence="13" type="ORF">E0F26_12300</name>
</gene>
<comment type="miscellaneous">
    <text evidence="8">During catalysis, the active site Cys acts as a nucleophile attacking the alpha-carbonyl group of tRNA-bound glutamate with the formation of a thioester intermediate between enzyme and glutamate, and the concomitant release of tRNA(Glu). The thioester intermediate is finally reduced by direct hydride transfer from NADPH, to form the product GSA.</text>
</comment>
<dbReference type="SUPFAM" id="SSF51735">
    <property type="entry name" value="NAD(P)-binding Rossmann-fold domains"/>
    <property type="match status" value="1"/>
</dbReference>
<comment type="catalytic activity">
    <reaction evidence="7 8 9">
        <text>(S)-4-amino-5-oxopentanoate + tRNA(Glu) + NADP(+) = L-glutamyl-tRNA(Glu) + NADPH + H(+)</text>
        <dbReference type="Rhea" id="RHEA:12344"/>
        <dbReference type="Rhea" id="RHEA-COMP:9663"/>
        <dbReference type="Rhea" id="RHEA-COMP:9680"/>
        <dbReference type="ChEBI" id="CHEBI:15378"/>
        <dbReference type="ChEBI" id="CHEBI:57501"/>
        <dbReference type="ChEBI" id="CHEBI:57783"/>
        <dbReference type="ChEBI" id="CHEBI:58349"/>
        <dbReference type="ChEBI" id="CHEBI:78442"/>
        <dbReference type="ChEBI" id="CHEBI:78520"/>
        <dbReference type="EC" id="1.2.1.70"/>
    </reaction>
</comment>
<comment type="domain">
    <text evidence="8">Possesses an unusual extended V-shaped dimeric structure with each monomer consisting of three distinct domains arranged along a curved 'spinal' alpha-helix. The N-terminal catalytic domain specifically recognizes the glutamate moiety of the substrate. The second domain is the NADPH-binding domain, and the third C-terminal domain is responsible for dimerization.</text>
</comment>
<dbReference type="PANTHER" id="PTHR43013:SF1">
    <property type="entry name" value="GLUTAMYL-TRNA REDUCTASE"/>
    <property type="match status" value="1"/>
</dbReference>
<dbReference type="InterPro" id="IPR006151">
    <property type="entry name" value="Shikm_DH/Glu-tRNA_Rdtase"/>
</dbReference>
<feature type="binding site" evidence="8">
    <location>
        <begin position="194"/>
        <end position="199"/>
    </location>
    <ligand>
        <name>NADP(+)</name>
        <dbReference type="ChEBI" id="CHEBI:58349"/>
    </ligand>
</feature>
<comment type="similarity">
    <text evidence="2 8 9">Belongs to the glutamyl-tRNA reductase family.</text>
</comment>
<dbReference type="InterPro" id="IPR015895">
    <property type="entry name" value="4pyrrol_synth_GluRdtase_N"/>
</dbReference>
<organism evidence="13 14">
    <name type="scientific">Candidatus Paraluminiphilus aquimaris</name>
    <dbReference type="NCBI Taxonomy" id="2518994"/>
    <lineage>
        <taxon>Bacteria</taxon>
        <taxon>Pseudomonadati</taxon>
        <taxon>Pseudomonadota</taxon>
        <taxon>Gammaproteobacteria</taxon>
        <taxon>Cellvibrionales</taxon>
        <taxon>Halieaceae</taxon>
        <taxon>Candidatus Paraluminiphilus</taxon>
    </lineage>
</organism>
<evidence type="ECO:0000256" key="5">
    <source>
        <dbReference type="ARBA" id="ARBA00023002"/>
    </source>
</evidence>
<dbReference type="SUPFAM" id="SSF69742">
    <property type="entry name" value="Glutamyl tRNA-reductase catalytic, N-terminal domain"/>
    <property type="match status" value="1"/>
</dbReference>
<dbReference type="PIRSF" id="PIRSF000445">
    <property type="entry name" value="4pyrrol_synth_GluRdtase"/>
    <property type="match status" value="1"/>
</dbReference>
<dbReference type="InterPro" id="IPR036453">
    <property type="entry name" value="GluRdtase_dimer_dom_sf"/>
</dbReference>
<protein>
    <recommendedName>
        <fullName evidence="3 8">Glutamyl-tRNA reductase</fullName>
        <shortName evidence="8">GluTR</shortName>
        <ecNumber evidence="3 8">1.2.1.70</ecNumber>
    </recommendedName>
</protein>
<dbReference type="InterPro" id="IPR000343">
    <property type="entry name" value="4pyrrol_synth_GluRdtase"/>
</dbReference>
<evidence type="ECO:0000259" key="12">
    <source>
        <dbReference type="Pfam" id="PF05201"/>
    </source>
</evidence>
<dbReference type="CDD" id="cd05213">
    <property type="entry name" value="NAD_bind_Glutamyl_tRNA_reduct"/>
    <property type="match status" value="1"/>
</dbReference>
<keyword evidence="4 8" id="KW-0521">NADP</keyword>
<evidence type="ECO:0000256" key="9">
    <source>
        <dbReference type="RuleBase" id="RU000584"/>
    </source>
</evidence>
<feature type="active site" description="Nucleophile" evidence="8">
    <location>
        <position position="52"/>
    </location>
</feature>
<evidence type="ECO:0000256" key="3">
    <source>
        <dbReference type="ARBA" id="ARBA00012970"/>
    </source>
</evidence>
<evidence type="ECO:0000256" key="1">
    <source>
        <dbReference type="ARBA" id="ARBA00005059"/>
    </source>
</evidence>
<dbReference type="Gene3D" id="3.30.460.30">
    <property type="entry name" value="Glutamyl-tRNA reductase, N-terminal domain"/>
    <property type="match status" value="1"/>
</dbReference>
<feature type="site" description="Important for activity" evidence="8">
    <location>
        <position position="104"/>
    </location>
</feature>